<keyword evidence="1 2" id="KW-0808">Transferase</keyword>
<dbReference type="RefSeq" id="WP_186773446.1">
    <property type="nucleotide sequence ID" value="NZ_JACOMF010000073.1"/>
</dbReference>
<dbReference type="InterPro" id="IPR050483">
    <property type="entry name" value="CoA-transferase_III_domain"/>
</dbReference>
<dbReference type="EMBL" id="JACOMF010000073">
    <property type="protein sequence ID" value="MBC4018704.1"/>
    <property type="molecule type" value="Genomic_DNA"/>
</dbReference>
<proteinExistence type="predicted"/>
<dbReference type="PANTHER" id="PTHR48207">
    <property type="entry name" value="SUCCINATE--HYDROXYMETHYLGLUTARATE COA-TRANSFERASE"/>
    <property type="match status" value="1"/>
</dbReference>
<dbReference type="Proteomes" id="UP000600101">
    <property type="component" value="Unassembled WGS sequence"/>
</dbReference>
<evidence type="ECO:0000313" key="2">
    <source>
        <dbReference type="EMBL" id="MBC4018704.1"/>
    </source>
</evidence>
<evidence type="ECO:0000313" key="3">
    <source>
        <dbReference type="Proteomes" id="UP000600101"/>
    </source>
</evidence>
<name>A0A9X0R2U2_9PROT</name>
<dbReference type="InterPro" id="IPR023606">
    <property type="entry name" value="CoA-Trfase_III_dom_1_sf"/>
</dbReference>
<sequence>MADGALNGILVVDFTRVIAGPLCTQMLADLGATVIKIEHPRTGDDTRVFAPVQDGESAFFMAYNRNKQSLALDLAVPAGAEVARALMQRADVVVENFSTGVMERLGLDLASARRVNARLITCSISGYGRTGPTADRPGYDPVVQAESGMMSVNGFADREPIRSGLPTVDLMAGLTASNAVLAALMARERSGFGQHLEVALFDTGVAMTTHLAMSYLVAGVEPRRVGNAGISTEPVGVFRAADGSFQMTISGERAWQKLVRNVLKRPDLLDMPDFSGNLARLANRDALHVTLNSIFATAPQQHWMQRMRAAGVPAGVVRSISESVSSQEVKARQLIGSAPHARLGRVANLRNPIKLSATPVREPVGAPVLGQHTHGVLREVLGMSETAIANLAGTGAIPADG</sequence>
<keyword evidence="3" id="KW-1185">Reference proteome</keyword>
<organism evidence="2 3">
    <name type="scientific">Siccirubricoccus deserti</name>
    <dbReference type="NCBI Taxonomy" id="2013562"/>
    <lineage>
        <taxon>Bacteria</taxon>
        <taxon>Pseudomonadati</taxon>
        <taxon>Pseudomonadota</taxon>
        <taxon>Alphaproteobacteria</taxon>
        <taxon>Acetobacterales</taxon>
        <taxon>Roseomonadaceae</taxon>
        <taxon>Siccirubricoccus</taxon>
    </lineage>
</organism>
<accession>A0A9X0R2U2</accession>
<dbReference type="SUPFAM" id="SSF89796">
    <property type="entry name" value="CoA-transferase family III (CaiB/BaiF)"/>
    <property type="match status" value="1"/>
</dbReference>
<reference evidence="2" key="1">
    <citation type="submission" date="2020-08" db="EMBL/GenBank/DDBJ databases">
        <authorList>
            <person name="Hu Y."/>
            <person name="Nguyen S.V."/>
            <person name="Li F."/>
            <person name="Fanning S."/>
        </authorList>
    </citation>
    <scope>NUCLEOTIDE SEQUENCE</scope>
    <source>
        <strain evidence="2">SYSU D8009</strain>
    </source>
</reference>
<dbReference type="Gene3D" id="3.40.50.10540">
    <property type="entry name" value="Crotonobetainyl-coa:carnitine coa-transferase, domain 1"/>
    <property type="match status" value="1"/>
</dbReference>
<dbReference type="GO" id="GO:0008410">
    <property type="term" value="F:CoA-transferase activity"/>
    <property type="evidence" value="ECO:0007669"/>
    <property type="project" value="TreeGrafter"/>
</dbReference>
<dbReference type="InterPro" id="IPR044855">
    <property type="entry name" value="CoA-Trfase_III_dom3_sf"/>
</dbReference>
<dbReference type="InterPro" id="IPR003673">
    <property type="entry name" value="CoA-Trfase_fam_III"/>
</dbReference>
<comment type="caution">
    <text evidence="2">The sequence shown here is derived from an EMBL/GenBank/DDBJ whole genome shotgun (WGS) entry which is preliminary data.</text>
</comment>
<dbReference type="AlphaFoldDB" id="A0A9X0R2U2"/>
<dbReference type="PANTHER" id="PTHR48207:SF4">
    <property type="entry name" value="BLL6097 PROTEIN"/>
    <property type="match status" value="1"/>
</dbReference>
<dbReference type="Pfam" id="PF02515">
    <property type="entry name" value="CoA_transf_3"/>
    <property type="match status" value="1"/>
</dbReference>
<evidence type="ECO:0000256" key="1">
    <source>
        <dbReference type="ARBA" id="ARBA00022679"/>
    </source>
</evidence>
<protein>
    <submittedName>
        <fullName evidence="2">CoA transferase</fullName>
    </submittedName>
</protein>
<gene>
    <name evidence="2" type="ORF">H7965_25935</name>
</gene>
<dbReference type="Gene3D" id="3.30.1540.10">
    <property type="entry name" value="formyl-coa transferase, domain 3"/>
    <property type="match status" value="1"/>
</dbReference>